<dbReference type="Pfam" id="PF04972">
    <property type="entry name" value="BON"/>
    <property type="match status" value="2"/>
</dbReference>
<dbReference type="STRING" id="69960.SAMN05421720_10165"/>
<organism evidence="2 3">
    <name type="scientific">Rhodospira trueperi</name>
    <dbReference type="NCBI Taxonomy" id="69960"/>
    <lineage>
        <taxon>Bacteria</taxon>
        <taxon>Pseudomonadati</taxon>
        <taxon>Pseudomonadota</taxon>
        <taxon>Alphaproteobacteria</taxon>
        <taxon>Rhodospirillales</taxon>
        <taxon>Rhodospirillaceae</taxon>
        <taxon>Rhodospira</taxon>
    </lineage>
</organism>
<dbReference type="Proteomes" id="UP000199412">
    <property type="component" value="Unassembled WGS sequence"/>
</dbReference>
<feature type="domain" description="BON" evidence="1">
    <location>
        <begin position="145"/>
        <end position="213"/>
    </location>
</feature>
<dbReference type="EMBL" id="FNAP01000001">
    <property type="protein sequence ID" value="SDD62058.1"/>
    <property type="molecule type" value="Genomic_DNA"/>
</dbReference>
<evidence type="ECO:0000313" key="3">
    <source>
        <dbReference type="Proteomes" id="UP000199412"/>
    </source>
</evidence>
<accession>A0A1G6W8B7</accession>
<evidence type="ECO:0000259" key="1">
    <source>
        <dbReference type="PROSITE" id="PS50914"/>
    </source>
</evidence>
<dbReference type="Gene3D" id="3.30.1340.30">
    <property type="match status" value="1"/>
</dbReference>
<proteinExistence type="predicted"/>
<dbReference type="AlphaFoldDB" id="A0A1G6W8B7"/>
<name>A0A1G6W8B7_9PROT</name>
<feature type="domain" description="BON" evidence="1">
    <location>
        <begin position="68"/>
        <end position="136"/>
    </location>
</feature>
<dbReference type="PANTHER" id="PTHR34606">
    <property type="entry name" value="BON DOMAIN-CONTAINING PROTEIN"/>
    <property type="match status" value="1"/>
</dbReference>
<evidence type="ECO:0000313" key="2">
    <source>
        <dbReference type="EMBL" id="SDD62058.1"/>
    </source>
</evidence>
<sequence length="226" mass="24269">MAVDRPAHRVDGTGTDYAVARVRRTVAVTVLLAAALVAACSPTGIAIGAGATVATAASEERGLEGAVSDAAIQTEINTLWLEHDFDMYRRVDLAVREGRVLLTGAAPTPQARLDAVRLAWQAEGVRAVLNEIEVDDTSTLVDEAADDIIARKLLTRLLLDRRIRSINYTVEVVNGTAYLFGVAQDRETLERAISYARDMRGVRTVVTHVRVKGEPETAPGGNAPLL</sequence>
<dbReference type="PANTHER" id="PTHR34606:SF15">
    <property type="entry name" value="BON DOMAIN-CONTAINING PROTEIN"/>
    <property type="match status" value="1"/>
</dbReference>
<dbReference type="OrthoDB" id="8479706at2"/>
<gene>
    <name evidence="2" type="ORF">SAMN05421720_10165</name>
</gene>
<dbReference type="PROSITE" id="PS50914">
    <property type="entry name" value="BON"/>
    <property type="match status" value="2"/>
</dbReference>
<dbReference type="InterPro" id="IPR051686">
    <property type="entry name" value="Lipoprotein_DolP"/>
</dbReference>
<keyword evidence="3" id="KW-1185">Reference proteome</keyword>
<reference evidence="2 3" key="1">
    <citation type="submission" date="2016-10" db="EMBL/GenBank/DDBJ databases">
        <authorList>
            <person name="de Groot N.N."/>
        </authorList>
    </citation>
    <scope>NUCLEOTIDE SEQUENCE [LARGE SCALE GENOMIC DNA]</scope>
    <source>
        <strain evidence="2 3">ATCC 700224</strain>
    </source>
</reference>
<dbReference type="InterPro" id="IPR007055">
    <property type="entry name" value="BON_dom"/>
</dbReference>
<protein>
    <submittedName>
        <fullName evidence="2">Osmotically-inducible protein OsmY, contains BON domain</fullName>
    </submittedName>
</protein>
<dbReference type="RefSeq" id="WP_092780429.1">
    <property type="nucleotide sequence ID" value="NZ_FNAP01000001.1"/>
</dbReference>